<evidence type="ECO:0000256" key="1">
    <source>
        <dbReference type="SAM" id="MobiDB-lite"/>
    </source>
</evidence>
<sequence length="342" mass="38138">MSTSFPDGSLSNQVDQIGVPAGSISTNAPTVSMEITTDRKRGRLSPLSQAQQNAVRARFPQFEEQLLKYKLHLGKPGASGSRARDPERLVAWINNTVKEIKATPAFVNVDDTSRHIDTMIKEMFKNYRNNTFIKRNKAAMVQEVIANKTETPTASAMEASKAAEALVTFKTPAAAKDIFREKHLEEIRQESTRLRAEAAQEREALGVAAENPRKNDNGGAYFQKALSNLWQKADQEHYQKMVNNDRFANQGKFNAAMKTALTTICQSGALGPTEMVLLSGFRNKENEVQLSILNAHHIDPADGIPPPAFLQVDEQKGNLETLVTWWREYCKLHIPSSLAFRL</sequence>
<name>A0AA38NVR5_9AGAR</name>
<evidence type="ECO:0000313" key="2">
    <source>
        <dbReference type="EMBL" id="KAJ3831533.1"/>
    </source>
</evidence>
<feature type="non-terminal residue" evidence="2">
    <location>
        <position position="342"/>
    </location>
</feature>
<organism evidence="2 3">
    <name type="scientific">Lentinula raphanica</name>
    <dbReference type="NCBI Taxonomy" id="153919"/>
    <lineage>
        <taxon>Eukaryota</taxon>
        <taxon>Fungi</taxon>
        <taxon>Dikarya</taxon>
        <taxon>Basidiomycota</taxon>
        <taxon>Agaricomycotina</taxon>
        <taxon>Agaricomycetes</taxon>
        <taxon>Agaricomycetidae</taxon>
        <taxon>Agaricales</taxon>
        <taxon>Marasmiineae</taxon>
        <taxon>Omphalotaceae</taxon>
        <taxon>Lentinula</taxon>
    </lineage>
</organism>
<dbReference type="Proteomes" id="UP001163846">
    <property type="component" value="Unassembled WGS sequence"/>
</dbReference>
<protein>
    <submittedName>
        <fullName evidence="2">Uncharacterized protein</fullName>
    </submittedName>
</protein>
<reference evidence="2" key="1">
    <citation type="submission" date="2022-08" db="EMBL/GenBank/DDBJ databases">
        <authorList>
            <consortium name="DOE Joint Genome Institute"/>
            <person name="Min B."/>
            <person name="Riley R."/>
            <person name="Sierra-Patev S."/>
            <person name="Naranjo-Ortiz M."/>
            <person name="Looney B."/>
            <person name="Konkel Z."/>
            <person name="Slot J.C."/>
            <person name="Sakamoto Y."/>
            <person name="Steenwyk J.L."/>
            <person name="Rokas A."/>
            <person name="Carro J."/>
            <person name="Camarero S."/>
            <person name="Ferreira P."/>
            <person name="Molpeceres G."/>
            <person name="Ruiz-Duenas F.J."/>
            <person name="Serrano A."/>
            <person name="Henrissat B."/>
            <person name="Drula E."/>
            <person name="Hughes K.W."/>
            <person name="Mata J.L."/>
            <person name="Ishikawa N.K."/>
            <person name="Vargas-Isla R."/>
            <person name="Ushijima S."/>
            <person name="Smith C.A."/>
            <person name="Ahrendt S."/>
            <person name="Andreopoulos W."/>
            <person name="He G."/>
            <person name="Labutti K."/>
            <person name="Lipzen A."/>
            <person name="Ng V."/>
            <person name="Sandor L."/>
            <person name="Barry K."/>
            <person name="Martinez A.T."/>
            <person name="Xiao Y."/>
            <person name="Gibbons J.G."/>
            <person name="Terashima K."/>
            <person name="Hibbett D.S."/>
            <person name="Grigoriev I.V."/>
        </authorList>
    </citation>
    <scope>NUCLEOTIDE SEQUENCE</scope>
    <source>
        <strain evidence="2">TFB9207</strain>
    </source>
</reference>
<dbReference type="EMBL" id="MU807394">
    <property type="protein sequence ID" value="KAJ3831533.1"/>
    <property type="molecule type" value="Genomic_DNA"/>
</dbReference>
<accession>A0AA38NVR5</accession>
<feature type="compositionally biased region" description="Polar residues" evidence="1">
    <location>
        <begin position="1"/>
        <end position="15"/>
    </location>
</feature>
<gene>
    <name evidence="2" type="ORF">F5878DRAFT_667451</name>
</gene>
<feature type="region of interest" description="Disordered" evidence="1">
    <location>
        <begin position="1"/>
        <end position="29"/>
    </location>
</feature>
<proteinExistence type="predicted"/>
<comment type="caution">
    <text evidence="2">The sequence shown here is derived from an EMBL/GenBank/DDBJ whole genome shotgun (WGS) entry which is preliminary data.</text>
</comment>
<evidence type="ECO:0000313" key="3">
    <source>
        <dbReference type="Proteomes" id="UP001163846"/>
    </source>
</evidence>
<keyword evidence="3" id="KW-1185">Reference proteome</keyword>
<dbReference type="AlphaFoldDB" id="A0AA38NVR5"/>